<evidence type="ECO:0000313" key="4">
    <source>
        <dbReference type="Proteomes" id="UP000320762"/>
    </source>
</evidence>
<dbReference type="PROSITE" id="PS00463">
    <property type="entry name" value="ZN2_CY6_FUNGAL_1"/>
    <property type="match status" value="1"/>
</dbReference>
<dbReference type="PROSITE" id="PS50048">
    <property type="entry name" value="ZN2_CY6_FUNGAL_2"/>
    <property type="match status" value="1"/>
</dbReference>
<proteinExistence type="predicted"/>
<evidence type="ECO:0000313" key="3">
    <source>
        <dbReference type="EMBL" id="TRM67436.1"/>
    </source>
</evidence>
<feature type="region of interest" description="Disordered" evidence="1">
    <location>
        <begin position="1"/>
        <end position="21"/>
    </location>
</feature>
<organism evidence="3 4">
    <name type="scientific">Schizophyllum amplum</name>
    <dbReference type="NCBI Taxonomy" id="97359"/>
    <lineage>
        <taxon>Eukaryota</taxon>
        <taxon>Fungi</taxon>
        <taxon>Dikarya</taxon>
        <taxon>Basidiomycota</taxon>
        <taxon>Agaricomycotina</taxon>
        <taxon>Agaricomycetes</taxon>
        <taxon>Agaricomycetidae</taxon>
        <taxon>Agaricales</taxon>
        <taxon>Schizophyllaceae</taxon>
        <taxon>Schizophyllum</taxon>
    </lineage>
</organism>
<reference evidence="3 4" key="1">
    <citation type="journal article" date="2019" name="New Phytol.">
        <title>Comparative genomics reveals unique wood-decay strategies and fruiting body development in the Schizophyllaceae.</title>
        <authorList>
            <person name="Almasi E."/>
            <person name="Sahu N."/>
            <person name="Krizsan K."/>
            <person name="Balint B."/>
            <person name="Kovacs G.M."/>
            <person name="Kiss B."/>
            <person name="Cseklye J."/>
            <person name="Drula E."/>
            <person name="Henrissat B."/>
            <person name="Nagy I."/>
            <person name="Chovatia M."/>
            <person name="Adam C."/>
            <person name="LaButti K."/>
            <person name="Lipzen A."/>
            <person name="Riley R."/>
            <person name="Grigoriev I.V."/>
            <person name="Nagy L.G."/>
        </authorList>
    </citation>
    <scope>NUCLEOTIDE SEQUENCE [LARGE SCALE GENOMIC DNA]</scope>
    <source>
        <strain evidence="3 4">NL-1724</strain>
    </source>
</reference>
<dbReference type="InterPro" id="IPR001138">
    <property type="entry name" value="Zn2Cys6_DnaBD"/>
</dbReference>
<dbReference type="CDD" id="cd00067">
    <property type="entry name" value="GAL4"/>
    <property type="match status" value="1"/>
</dbReference>
<comment type="caution">
    <text evidence="3">The sequence shown here is derived from an EMBL/GenBank/DDBJ whole genome shotgun (WGS) entry which is preliminary data.</text>
</comment>
<dbReference type="SUPFAM" id="SSF57701">
    <property type="entry name" value="Zn2/Cys6 DNA-binding domain"/>
    <property type="match status" value="1"/>
</dbReference>
<accession>A0A550CRL2</accession>
<keyword evidence="4" id="KW-1185">Reference proteome</keyword>
<dbReference type="GO" id="GO:0008270">
    <property type="term" value="F:zinc ion binding"/>
    <property type="evidence" value="ECO:0007669"/>
    <property type="project" value="InterPro"/>
</dbReference>
<name>A0A550CRL2_9AGAR</name>
<gene>
    <name evidence="3" type="ORF">BD626DRAFT_625885</name>
</gene>
<protein>
    <recommendedName>
        <fullName evidence="2">Zn(2)-C6 fungal-type domain-containing protein</fullName>
    </recommendedName>
</protein>
<dbReference type="Proteomes" id="UP000320762">
    <property type="component" value="Unassembled WGS sequence"/>
</dbReference>
<dbReference type="Gene3D" id="4.10.240.10">
    <property type="entry name" value="Zn(2)-C6 fungal-type DNA-binding domain"/>
    <property type="match status" value="1"/>
</dbReference>
<dbReference type="GO" id="GO:0000981">
    <property type="term" value="F:DNA-binding transcription factor activity, RNA polymerase II-specific"/>
    <property type="evidence" value="ECO:0007669"/>
    <property type="project" value="InterPro"/>
</dbReference>
<evidence type="ECO:0000256" key="1">
    <source>
        <dbReference type="SAM" id="MobiDB-lite"/>
    </source>
</evidence>
<dbReference type="InterPro" id="IPR036864">
    <property type="entry name" value="Zn2-C6_fun-type_DNA-bd_sf"/>
</dbReference>
<evidence type="ECO:0000259" key="2">
    <source>
        <dbReference type="PROSITE" id="PS50048"/>
    </source>
</evidence>
<dbReference type="OrthoDB" id="2915254at2759"/>
<dbReference type="STRING" id="97359.A0A550CRL2"/>
<dbReference type="AlphaFoldDB" id="A0A550CRL2"/>
<sequence>MEAFEKSPVEDSPADDSATKRKKRACDYCKAKRVICHPQTDGKPCPRCIEKGRDCTTTVLPRKTRGTGAKALAKRALQAASNQEKYGNSKDSASPLHSNTVALRTESRTDISSPLISSLQAIPARLVQDAIRIFSLMLPSACPILSLEVYQSHIETCGWDIHLLPPQERVLSFCLLATASLVSVDPAYVGHDAAGHRFSDAHLRWESVTTASMGAPETRELGRRRKTMCAQLYGEAVRQAHQDGITSLASRENASSCFLLSFLDGVYKPTSDVPWATAFVWQLRTLSERAPLDPIIERNEVSERDITVLQMRGSMLLMAYYSIKNGKSLPFSTFDELLICGPEPMSLEDAFEQRTRLPQDMYIFQLVKAITARCIRIIRDAVETLVAVPLRHCPPADDLAVLRLLSAAEHHHAHLTRFRHFARDLVAGPGLRYCLHTNALAHCALVLALGRALGTRAGVSGVRAGGKDGGGGNTSYISGGRSLAAQLAARARALAVRAVVDMTKDMHIVIAPHWLGLNQPSGFEAWVGVLIESGTEEDGYPEDGIYRVSAEERVETLVRLRDLIQFSSFIGLERLDAIPAIDAELAKLRSRVQGPGMSMDGLPSVCSSRETAGTASAPFEASWDMPGWIPPQESIYTEGLHDMTVNISHWEQWLYTDVHALAQRDTLMGTQMEGFGI</sequence>
<dbReference type="EMBL" id="VDMD01000002">
    <property type="protein sequence ID" value="TRM67436.1"/>
    <property type="molecule type" value="Genomic_DNA"/>
</dbReference>
<feature type="domain" description="Zn(2)-C6 fungal-type" evidence="2">
    <location>
        <begin position="25"/>
        <end position="57"/>
    </location>
</feature>